<dbReference type="KEGG" id="kvl:KVU_0059"/>
<name>F9Y7T2_KETVW</name>
<dbReference type="PANTHER" id="PTHR30386:SF26">
    <property type="entry name" value="TRANSPORT PROTEIN COMB"/>
    <property type="match status" value="1"/>
</dbReference>
<evidence type="ECO:0000313" key="5">
    <source>
        <dbReference type="EMBL" id="AEM39898.1"/>
    </source>
</evidence>
<dbReference type="HOGENOM" id="CLU_699764_0_0_5"/>
<dbReference type="Proteomes" id="UP000000692">
    <property type="component" value="Chromosome"/>
</dbReference>
<evidence type="ECO:0000256" key="1">
    <source>
        <dbReference type="ARBA" id="ARBA00004167"/>
    </source>
</evidence>
<evidence type="ECO:0000256" key="4">
    <source>
        <dbReference type="ARBA" id="ARBA00023136"/>
    </source>
</evidence>
<dbReference type="Gene3D" id="2.40.30.170">
    <property type="match status" value="1"/>
</dbReference>
<dbReference type="EMBL" id="CP002018">
    <property type="protein sequence ID" value="AEM39898.1"/>
    <property type="molecule type" value="Genomic_DNA"/>
</dbReference>
<protein>
    <submittedName>
        <fullName evidence="5">Protease secretion protein</fullName>
    </submittedName>
</protein>
<keyword evidence="6" id="KW-1185">Reference proteome</keyword>
<keyword evidence="5" id="KW-0378">Hydrolase</keyword>
<reference evidence="5 6" key="1">
    <citation type="journal article" date="2011" name="J. Bacteriol.">
        <title>Complete genome sequence of the industrial strain Ketogulonicigenium vulgare WSH-001.</title>
        <authorList>
            <person name="Liu L."/>
            <person name="Li Y."/>
            <person name="Zhang J."/>
            <person name="Zhou Z."/>
            <person name="Liu J."/>
            <person name="Li X."/>
            <person name="Zhou J."/>
            <person name="Du G."/>
            <person name="Wang L."/>
            <person name="Chen J."/>
        </authorList>
    </citation>
    <scope>NUCLEOTIDE SEQUENCE [LARGE SCALE GENOMIC DNA]</scope>
    <source>
        <strain evidence="5 6">WSH-001</strain>
    </source>
</reference>
<keyword evidence="3" id="KW-1133">Transmembrane helix</keyword>
<evidence type="ECO:0000256" key="3">
    <source>
        <dbReference type="ARBA" id="ARBA00022989"/>
    </source>
</evidence>
<dbReference type="RefSeq" id="WP_014537432.1">
    <property type="nucleotide sequence ID" value="NC_017384.1"/>
</dbReference>
<dbReference type="GO" id="GO:0006508">
    <property type="term" value="P:proteolysis"/>
    <property type="evidence" value="ECO:0007669"/>
    <property type="project" value="UniProtKB-KW"/>
</dbReference>
<dbReference type="GO" id="GO:0008233">
    <property type="term" value="F:peptidase activity"/>
    <property type="evidence" value="ECO:0007669"/>
    <property type="project" value="UniProtKB-KW"/>
</dbReference>
<dbReference type="GO" id="GO:0016020">
    <property type="term" value="C:membrane"/>
    <property type="evidence" value="ECO:0007669"/>
    <property type="project" value="UniProtKB-SubCell"/>
</dbReference>
<dbReference type="eggNOG" id="COG1122">
    <property type="taxonomic scope" value="Bacteria"/>
</dbReference>
<organism evidence="5 6">
    <name type="scientific">Ketogulonicigenium vulgare (strain WSH-001)</name>
    <dbReference type="NCBI Taxonomy" id="759362"/>
    <lineage>
        <taxon>Bacteria</taxon>
        <taxon>Pseudomonadati</taxon>
        <taxon>Pseudomonadota</taxon>
        <taxon>Alphaproteobacteria</taxon>
        <taxon>Rhodobacterales</taxon>
        <taxon>Roseobacteraceae</taxon>
        <taxon>Ketogulonicigenium</taxon>
    </lineage>
</organism>
<accession>F9Y7T2</accession>
<dbReference type="InterPro" id="IPR050739">
    <property type="entry name" value="MFP"/>
</dbReference>
<keyword evidence="2" id="KW-0812">Transmembrane</keyword>
<evidence type="ECO:0000313" key="6">
    <source>
        <dbReference type="Proteomes" id="UP000000692"/>
    </source>
</evidence>
<keyword evidence="5" id="KW-0645">Protease</keyword>
<dbReference type="OrthoDB" id="9810980at2"/>
<proteinExistence type="predicted"/>
<keyword evidence="4" id="KW-0472">Membrane</keyword>
<dbReference type="PANTHER" id="PTHR30386">
    <property type="entry name" value="MEMBRANE FUSION SUBUNIT OF EMRAB-TOLC MULTIDRUG EFFLUX PUMP"/>
    <property type="match status" value="1"/>
</dbReference>
<gene>
    <name evidence="5" type="primary">prtE</name>
    <name evidence="5" type="ordered locus">KVU_0059</name>
</gene>
<dbReference type="AlphaFoldDB" id="F9Y7T2"/>
<dbReference type="eggNOG" id="COG0845">
    <property type="taxonomic scope" value="Bacteria"/>
</dbReference>
<comment type="subcellular location">
    <subcellularLocation>
        <location evidence="1">Membrane</location>
        <topology evidence="1">Single-pass membrane protein</topology>
    </subcellularLocation>
</comment>
<evidence type="ECO:0000256" key="2">
    <source>
        <dbReference type="ARBA" id="ARBA00022692"/>
    </source>
</evidence>
<sequence>MRGGQDTLAGLMRSLWHLGAALLVILGGLGALLPIPTATVARGTMTAPMAAIPLMTIEGGHVADSFGAIDQAVFADQRLLGLDDRALRMQRDALLAEAALLQTRRLALQDPAFADAIAADRAASLAVLAQEETGLSARLSLLENRLPRAQRQAEAQAQLAASGAIPAAAALAAQEDLGALQDSHAALIAGLAAIPERRAALFSQEAMRIQELASQTATQISAIDARLVAITAEGNTLDLRIAQYQITAPVAGRLLTYTASPGQILRPGEVFASLLPDGTPQQATLPIAPEQATHLHIGQPARLTAIGFQQAEISAHISAISAEPLLDDQGRAYLRVSLRLDHPADLRPGQPVEVRFTGPARPLLAALTDPLTRALHTALREPPLPAVAAPAQSD</sequence>